<dbReference type="EMBL" id="MN739626">
    <property type="protein sequence ID" value="QHT16574.1"/>
    <property type="molecule type" value="Genomic_DNA"/>
</dbReference>
<evidence type="ECO:0000313" key="1">
    <source>
        <dbReference type="EMBL" id="QHT16574.1"/>
    </source>
</evidence>
<protein>
    <submittedName>
        <fullName evidence="1">Uncharacterized protein</fullName>
    </submittedName>
</protein>
<organism evidence="1">
    <name type="scientific">viral metagenome</name>
    <dbReference type="NCBI Taxonomy" id="1070528"/>
    <lineage>
        <taxon>unclassified sequences</taxon>
        <taxon>metagenomes</taxon>
        <taxon>organismal metagenomes</taxon>
    </lineage>
</organism>
<dbReference type="AlphaFoldDB" id="A0A6C0DJW0"/>
<name>A0A6C0DJW0_9ZZZZ</name>
<accession>A0A6C0DJW0</accession>
<proteinExistence type="predicted"/>
<reference evidence="1" key="1">
    <citation type="journal article" date="2020" name="Nature">
        <title>Giant virus diversity and host interactions through global metagenomics.</title>
        <authorList>
            <person name="Schulz F."/>
            <person name="Roux S."/>
            <person name="Paez-Espino D."/>
            <person name="Jungbluth S."/>
            <person name="Walsh D.A."/>
            <person name="Denef V.J."/>
            <person name="McMahon K.D."/>
            <person name="Konstantinidis K.T."/>
            <person name="Eloe-Fadrosh E.A."/>
            <person name="Kyrpides N.C."/>
            <person name="Woyke T."/>
        </authorList>
    </citation>
    <scope>NUCLEOTIDE SEQUENCE</scope>
    <source>
        <strain evidence="1">GVMAG-M-3300023174-189</strain>
    </source>
</reference>
<sequence>MAGKEEDCLKLLSAWIIEYKRKTWKEHVKTNDDANELQLYKTSLEQLETRIRKAVYMEDTSNLLALGWPEELMECIKDMAIRSELMDMLYESLVTHHFNRSPKHEEELERENAGLR</sequence>